<accession>A0A9E7AGC7</accession>
<dbReference type="GO" id="GO:0008113">
    <property type="term" value="F:peptide-methionine (S)-S-oxide reductase activity"/>
    <property type="evidence" value="ECO:0007669"/>
    <property type="project" value="UniProtKB-UniRule"/>
</dbReference>
<dbReference type="HAMAP" id="MF_01401">
    <property type="entry name" value="MsrA"/>
    <property type="match status" value="1"/>
</dbReference>
<name>A0A9E7AGC7_9ACTO</name>
<dbReference type="Pfam" id="PF01625">
    <property type="entry name" value="PMSR"/>
    <property type="match status" value="1"/>
</dbReference>
<dbReference type="GO" id="GO:0005737">
    <property type="term" value="C:cytoplasm"/>
    <property type="evidence" value="ECO:0007669"/>
    <property type="project" value="TreeGrafter"/>
</dbReference>
<dbReference type="EMBL" id="CP097095">
    <property type="protein sequence ID" value="UQF80106.1"/>
    <property type="molecule type" value="Genomic_DNA"/>
</dbReference>
<evidence type="ECO:0000313" key="7">
    <source>
        <dbReference type="Proteomes" id="UP000830236"/>
    </source>
</evidence>
<comment type="function">
    <text evidence="4">Has an important function as a repair enzyme for proteins that have been inactivated by oxidation. Catalyzes the reversible oxidation-reduction of methionine sulfoxide in proteins to methionine.</text>
</comment>
<dbReference type="NCBIfam" id="TIGR00401">
    <property type="entry name" value="msrA"/>
    <property type="match status" value="1"/>
</dbReference>
<dbReference type="PANTHER" id="PTHR42799">
    <property type="entry name" value="MITOCHONDRIAL PEPTIDE METHIONINE SULFOXIDE REDUCTASE"/>
    <property type="match status" value="1"/>
</dbReference>
<comment type="catalytic activity">
    <reaction evidence="2 4">
        <text>L-methionyl-[protein] + [thioredoxin]-disulfide + H2O = L-methionyl-(S)-S-oxide-[protein] + [thioredoxin]-dithiol</text>
        <dbReference type="Rhea" id="RHEA:14217"/>
        <dbReference type="Rhea" id="RHEA-COMP:10698"/>
        <dbReference type="Rhea" id="RHEA-COMP:10700"/>
        <dbReference type="Rhea" id="RHEA-COMP:12313"/>
        <dbReference type="Rhea" id="RHEA-COMP:12315"/>
        <dbReference type="ChEBI" id="CHEBI:15377"/>
        <dbReference type="ChEBI" id="CHEBI:16044"/>
        <dbReference type="ChEBI" id="CHEBI:29950"/>
        <dbReference type="ChEBI" id="CHEBI:44120"/>
        <dbReference type="ChEBI" id="CHEBI:50058"/>
        <dbReference type="EC" id="1.8.4.11"/>
    </reaction>
</comment>
<keyword evidence="1 4" id="KW-0560">Oxidoreductase</keyword>
<dbReference type="InterPro" id="IPR050162">
    <property type="entry name" value="MsrA_MetSO_reductase"/>
</dbReference>
<evidence type="ECO:0000313" key="6">
    <source>
        <dbReference type="EMBL" id="UQF80106.1"/>
    </source>
</evidence>
<dbReference type="KEGG" id="agh:M3I41_02155"/>
<dbReference type="InterPro" id="IPR002569">
    <property type="entry name" value="Met_Sox_Rdtase_MsrA_dom"/>
</dbReference>
<feature type="domain" description="Peptide methionine sulphoxide reductase MsrA" evidence="5">
    <location>
        <begin position="69"/>
        <end position="233"/>
    </location>
</feature>
<evidence type="ECO:0000256" key="2">
    <source>
        <dbReference type="ARBA" id="ARBA00047806"/>
    </source>
</evidence>
<evidence type="ECO:0000256" key="3">
    <source>
        <dbReference type="ARBA" id="ARBA00048782"/>
    </source>
</evidence>
<dbReference type="PANTHER" id="PTHR42799:SF2">
    <property type="entry name" value="MITOCHONDRIAL PEPTIDE METHIONINE SULFOXIDE REDUCTASE"/>
    <property type="match status" value="1"/>
</dbReference>
<comment type="similarity">
    <text evidence="4">Belongs to the MsrA Met sulfoxide reductase family.</text>
</comment>
<dbReference type="Proteomes" id="UP000830236">
    <property type="component" value="Chromosome"/>
</dbReference>
<evidence type="ECO:0000256" key="1">
    <source>
        <dbReference type="ARBA" id="ARBA00023002"/>
    </source>
</evidence>
<proteinExistence type="inferred from homology"/>
<gene>
    <name evidence="4 6" type="primary">msrA</name>
    <name evidence="6" type="ORF">M3I41_02155</name>
</gene>
<protein>
    <recommendedName>
        <fullName evidence="4">Peptide methionine sulfoxide reductase MsrA</fullName>
        <shortName evidence="4">Protein-methionine-S-oxide reductase</shortName>
        <ecNumber evidence="4">1.8.4.11</ecNumber>
    </recommendedName>
    <alternativeName>
        <fullName evidence="4">Peptide-methionine (S)-S-oxide reductase</fullName>
        <shortName evidence="4">Peptide Met(O) reductase</shortName>
    </alternativeName>
</protein>
<feature type="active site" evidence="4">
    <location>
        <position position="75"/>
    </location>
</feature>
<evidence type="ECO:0000259" key="5">
    <source>
        <dbReference type="Pfam" id="PF01625"/>
    </source>
</evidence>
<dbReference type="AlphaFoldDB" id="A0A9E7AGC7"/>
<dbReference type="InterPro" id="IPR036509">
    <property type="entry name" value="Met_Sox_Rdtase_MsrA_sf"/>
</dbReference>
<dbReference type="Gene3D" id="3.30.1060.10">
    <property type="entry name" value="Peptide methionine sulphoxide reductase MsrA"/>
    <property type="match status" value="1"/>
</dbReference>
<dbReference type="GO" id="GO:0034599">
    <property type="term" value="P:cellular response to oxidative stress"/>
    <property type="evidence" value="ECO:0007669"/>
    <property type="project" value="TreeGrafter"/>
</dbReference>
<reference evidence="6" key="1">
    <citation type="submission" date="2022-05" db="EMBL/GenBank/DDBJ databases">
        <title>Using nanopore sequencing to obtain complete genomes from saliva samples.</title>
        <authorList>
            <person name="Baker J.L."/>
        </authorList>
    </citation>
    <scope>NUCLEOTIDE SEQUENCE</scope>
    <source>
        <strain evidence="6">JCVI-JB-Ag32</strain>
    </source>
</reference>
<sequence length="260" mass="27315">MSYAAATRAAGPEQNWLPLADGTYLDDAAAGALPATIAGHGQPLLERLELHPVLASRADDPLPAGAEVIYLAAGCFWGVERIFWNQPGVLATAVGYMGGGNHNPTYREVCTGQTGHAETVAVVYDPAVAGVGGQNLLRVFFENHDSTQANRHGNDVGTQYRSAIWVTTPQQAQAAAALREAFQGELDKLGDGRVCQTTIGDAAALESGQGGPFYVAEEYHQAYLHKNPGGYCNHGPNGIVCPVGIANLPAQTDVLPPELT</sequence>
<dbReference type="EC" id="1.8.4.11" evidence="4"/>
<comment type="catalytic activity">
    <reaction evidence="3 4">
        <text>[thioredoxin]-disulfide + L-methionine + H2O = L-methionine (S)-S-oxide + [thioredoxin]-dithiol</text>
        <dbReference type="Rhea" id="RHEA:19993"/>
        <dbReference type="Rhea" id="RHEA-COMP:10698"/>
        <dbReference type="Rhea" id="RHEA-COMP:10700"/>
        <dbReference type="ChEBI" id="CHEBI:15377"/>
        <dbReference type="ChEBI" id="CHEBI:29950"/>
        <dbReference type="ChEBI" id="CHEBI:50058"/>
        <dbReference type="ChEBI" id="CHEBI:57844"/>
        <dbReference type="ChEBI" id="CHEBI:58772"/>
        <dbReference type="EC" id="1.8.4.11"/>
    </reaction>
</comment>
<dbReference type="SUPFAM" id="SSF55068">
    <property type="entry name" value="Peptide methionine sulfoxide reductase"/>
    <property type="match status" value="1"/>
</dbReference>
<organism evidence="6 7">
    <name type="scientific">Actinomyces graevenitzii</name>
    <dbReference type="NCBI Taxonomy" id="55565"/>
    <lineage>
        <taxon>Bacteria</taxon>
        <taxon>Bacillati</taxon>
        <taxon>Actinomycetota</taxon>
        <taxon>Actinomycetes</taxon>
        <taxon>Actinomycetales</taxon>
        <taxon>Actinomycetaceae</taxon>
        <taxon>Actinomyces</taxon>
    </lineage>
</organism>
<evidence type="ECO:0000256" key="4">
    <source>
        <dbReference type="HAMAP-Rule" id="MF_01401"/>
    </source>
</evidence>